<dbReference type="Gene3D" id="3.40.50.300">
    <property type="entry name" value="P-loop containing nucleotide triphosphate hydrolases"/>
    <property type="match status" value="1"/>
</dbReference>
<dbReference type="SUPFAM" id="SSF52540">
    <property type="entry name" value="P-loop containing nucleoside triphosphate hydrolases"/>
    <property type="match status" value="1"/>
</dbReference>
<dbReference type="AlphaFoldDB" id="A0A4Y7RM89"/>
<evidence type="ECO:0000256" key="2">
    <source>
        <dbReference type="SAM" id="MobiDB-lite"/>
    </source>
</evidence>
<gene>
    <name evidence="4" type="ORF">FA13DRAFT_1107779</name>
</gene>
<evidence type="ECO:0000259" key="3">
    <source>
        <dbReference type="Pfam" id="PF24883"/>
    </source>
</evidence>
<dbReference type="EMBL" id="QPFP01000506">
    <property type="protein sequence ID" value="TEB09417.1"/>
    <property type="molecule type" value="Genomic_DNA"/>
</dbReference>
<evidence type="ECO:0000313" key="4">
    <source>
        <dbReference type="EMBL" id="TEB09417.1"/>
    </source>
</evidence>
<sequence>MNRATGRKAISTTDESEDRTQNWAPSRPTAVYHQYYGPVNRIDQVNNAHFGVNHGWINQTSTPSHFASVYGGGSHSQPAVPPFDSSLPSTPSLMLHTLGISSSPHPTQDVSLRRGRRSLGWSLVGAKADLGEANPHILWIYGYAGCGKSAISQAVAEQLAQDGRLAASFFFFRGSGDRSRIRPICQHARVPTDPYRA</sequence>
<keyword evidence="1" id="KW-0677">Repeat</keyword>
<dbReference type="Pfam" id="PF24883">
    <property type="entry name" value="NPHP3_N"/>
    <property type="match status" value="1"/>
</dbReference>
<comment type="caution">
    <text evidence="4">The sequence shown here is derived from an EMBL/GenBank/DDBJ whole genome shotgun (WGS) entry which is preliminary data.</text>
</comment>
<accession>A0A4Y7RM89</accession>
<dbReference type="InterPro" id="IPR027417">
    <property type="entry name" value="P-loop_NTPase"/>
</dbReference>
<feature type="domain" description="Nephrocystin 3-like N-terminal" evidence="3">
    <location>
        <begin position="133"/>
        <end position="183"/>
    </location>
</feature>
<feature type="region of interest" description="Disordered" evidence="2">
    <location>
        <begin position="1"/>
        <end position="25"/>
    </location>
</feature>
<proteinExistence type="predicted"/>
<dbReference type="InterPro" id="IPR056884">
    <property type="entry name" value="NPHP3-like_N"/>
</dbReference>
<organism evidence="4 5">
    <name type="scientific">Coprinellus micaceus</name>
    <name type="common">Glistening ink-cap mushroom</name>
    <name type="synonym">Coprinus micaceus</name>
    <dbReference type="NCBI Taxonomy" id="71717"/>
    <lineage>
        <taxon>Eukaryota</taxon>
        <taxon>Fungi</taxon>
        <taxon>Dikarya</taxon>
        <taxon>Basidiomycota</taxon>
        <taxon>Agaricomycotina</taxon>
        <taxon>Agaricomycetes</taxon>
        <taxon>Agaricomycetidae</taxon>
        <taxon>Agaricales</taxon>
        <taxon>Agaricineae</taxon>
        <taxon>Psathyrellaceae</taxon>
        <taxon>Coprinellus</taxon>
    </lineage>
</organism>
<keyword evidence="5" id="KW-1185">Reference proteome</keyword>
<dbReference type="Proteomes" id="UP000298030">
    <property type="component" value="Unassembled WGS sequence"/>
</dbReference>
<protein>
    <recommendedName>
        <fullName evidence="3">Nephrocystin 3-like N-terminal domain-containing protein</fullName>
    </recommendedName>
</protein>
<reference evidence="4 5" key="1">
    <citation type="journal article" date="2019" name="Nat. Ecol. Evol.">
        <title>Megaphylogeny resolves global patterns of mushroom evolution.</title>
        <authorList>
            <person name="Varga T."/>
            <person name="Krizsan K."/>
            <person name="Foldi C."/>
            <person name="Dima B."/>
            <person name="Sanchez-Garcia M."/>
            <person name="Sanchez-Ramirez S."/>
            <person name="Szollosi G.J."/>
            <person name="Szarkandi J.G."/>
            <person name="Papp V."/>
            <person name="Albert L."/>
            <person name="Andreopoulos W."/>
            <person name="Angelini C."/>
            <person name="Antonin V."/>
            <person name="Barry K.W."/>
            <person name="Bougher N.L."/>
            <person name="Buchanan P."/>
            <person name="Buyck B."/>
            <person name="Bense V."/>
            <person name="Catcheside P."/>
            <person name="Chovatia M."/>
            <person name="Cooper J."/>
            <person name="Damon W."/>
            <person name="Desjardin D."/>
            <person name="Finy P."/>
            <person name="Geml J."/>
            <person name="Haridas S."/>
            <person name="Hughes K."/>
            <person name="Justo A."/>
            <person name="Karasinski D."/>
            <person name="Kautmanova I."/>
            <person name="Kiss B."/>
            <person name="Kocsube S."/>
            <person name="Kotiranta H."/>
            <person name="LaButti K.M."/>
            <person name="Lechner B.E."/>
            <person name="Liimatainen K."/>
            <person name="Lipzen A."/>
            <person name="Lukacs Z."/>
            <person name="Mihaltcheva S."/>
            <person name="Morgado L.N."/>
            <person name="Niskanen T."/>
            <person name="Noordeloos M.E."/>
            <person name="Ohm R.A."/>
            <person name="Ortiz-Santana B."/>
            <person name="Ovrebo C."/>
            <person name="Racz N."/>
            <person name="Riley R."/>
            <person name="Savchenko A."/>
            <person name="Shiryaev A."/>
            <person name="Soop K."/>
            <person name="Spirin V."/>
            <person name="Szebenyi C."/>
            <person name="Tomsovsky M."/>
            <person name="Tulloss R.E."/>
            <person name="Uehling J."/>
            <person name="Grigoriev I.V."/>
            <person name="Vagvolgyi C."/>
            <person name="Papp T."/>
            <person name="Martin F.M."/>
            <person name="Miettinen O."/>
            <person name="Hibbett D.S."/>
            <person name="Nagy L.G."/>
        </authorList>
    </citation>
    <scope>NUCLEOTIDE SEQUENCE [LARGE SCALE GENOMIC DNA]</scope>
    <source>
        <strain evidence="4 5">FP101781</strain>
    </source>
</reference>
<name>A0A4Y7RM89_COPMI</name>
<evidence type="ECO:0000256" key="1">
    <source>
        <dbReference type="ARBA" id="ARBA00022737"/>
    </source>
</evidence>
<evidence type="ECO:0000313" key="5">
    <source>
        <dbReference type="Proteomes" id="UP000298030"/>
    </source>
</evidence>
<dbReference type="STRING" id="71717.A0A4Y7RM89"/>